<keyword evidence="2" id="KW-1185">Reference proteome</keyword>
<sequence>MAELPEHERRKDQGERDLQIAALTQIVGTLAQNLRRVEGQVNWVAKIVAEARDEQDSAEPAAWLWFNPPAATEDEPQTDQDPRLTVKNFVTWYNNTFVGIDGGRAKPIPACWRQHPGLAMEVATLAYSWRSANMGSSASAREAQYWLHQWRPGFAERLTRDWVHADCLDDGHRDEGAPPREDRFTVVERHAATVKDDRH</sequence>
<dbReference type="AlphaFoldDB" id="A0A558DLV0"/>
<comment type="caution">
    <text evidence="1">The sequence shown here is derived from an EMBL/GenBank/DDBJ whole genome shotgun (WGS) entry which is preliminary data.</text>
</comment>
<dbReference type="Proteomes" id="UP000320011">
    <property type="component" value="Unassembled WGS sequence"/>
</dbReference>
<proteinExistence type="predicted"/>
<evidence type="ECO:0000313" key="1">
    <source>
        <dbReference type="EMBL" id="TVT61954.1"/>
    </source>
</evidence>
<dbReference type="RefSeq" id="WP_144585156.1">
    <property type="nucleotide sequence ID" value="NZ_VJWX01000007.1"/>
</dbReference>
<name>A0A558DLV0_9PSEU</name>
<reference evidence="1 2" key="1">
    <citation type="submission" date="2019-07" db="EMBL/GenBank/DDBJ databases">
        <authorList>
            <person name="Duangmal K."/>
            <person name="Teo W.F.A."/>
        </authorList>
    </citation>
    <scope>NUCLEOTIDE SEQUENCE [LARGE SCALE GENOMIC DNA]</scope>
    <source>
        <strain evidence="1 2">TBRC 6029</strain>
    </source>
</reference>
<organism evidence="1 2">
    <name type="scientific">Amycolatopsis rhizosphaerae</name>
    <dbReference type="NCBI Taxonomy" id="2053003"/>
    <lineage>
        <taxon>Bacteria</taxon>
        <taxon>Bacillati</taxon>
        <taxon>Actinomycetota</taxon>
        <taxon>Actinomycetes</taxon>
        <taxon>Pseudonocardiales</taxon>
        <taxon>Pseudonocardiaceae</taxon>
        <taxon>Amycolatopsis</taxon>
    </lineage>
</organism>
<accession>A0A558DLV0</accession>
<evidence type="ECO:0000313" key="2">
    <source>
        <dbReference type="Proteomes" id="UP000320011"/>
    </source>
</evidence>
<dbReference type="OrthoDB" id="3535759at2"/>
<reference evidence="1 2" key="2">
    <citation type="submission" date="2019-08" db="EMBL/GenBank/DDBJ databases">
        <title>Amycolatopsis acidicola sp. nov., isolated from peat swamp forest soil.</title>
        <authorList>
            <person name="Srisuk N."/>
        </authorList>
    </citation>
    <scope>NUCLEOTIDE SEQUENCE [LARGE SCALE GENOMIC DNA]</scope>
    <source>
        <strain evidence="1 2">TBRC 6029</strain>
    </source>
</reference>
<dbReference type="EMBL" id="VJWX01000007">
    <property type="protein sequence ID" value="TVT61954.1"/>
    <property type="molecule type" value="Genomic_DNA"/>
</dbReference>
<protein>
    <recommendedName>
        <fullName evidence="3">DUF4913 domain-containing protein</fullName>
    </recommendedName>
</protein>
<gene>
    <name evidence="1" type="ORF">FNH05_01595</name>
</gene>
<evidence type="ECO:0008006" key="3">
    <source>
        <dbReference type="Google" id="ProtNLM"/>
    </source>
</evidence>